<dbReference type="RefSeq" id="WP_215504008.1">
    <property type="nucleotide sequence ID" value="NZ_CP076361.1"/>
</dbReference>
<organism evidence="1 2">
    <name type="scientific">Gemmobacter fulvus</name>
    <dbReference type="NCBI Taxonomy" id="2840474"/>
    <lineage>
        <taxon>Bacteria</taxon>
        <taxon>Pseudomonadati</taxon>
        <taxon>Pseudomonadota</taxon>
        <taxon>Alphaproteobacteria</taxon>
        <taxon>Rhodobacterales</taxon>
        <taxon>Paracoccaceae</taxon>
        <taxon>Gemmobacter</taxon>
    </lineage>
</organism>
<keyword evidence="2" id="KW-1185">Reference proteome</keyword>
<dbReference type="InterPro" id="IPR011738">
    <property type="entry name" value="Phage_CHP"/>
</dbReference>
<name>A0A975P6H4_9RHOB</name>
<evidence type="ECO:0000313" key="2">
    <source>
        <dbReference type="Proteomes" id="UP000679352"/>
    </source>
</evidence>
<dbReference type="AlphaFoldDB" id="A0A975P6H4"/>
<protein>
    <recommendedName>
        <fullName evidence="3">Phage gp6-like head-tail connector protein</fullName>
    </recommendedName>
</protein>
<reference evidence="1" key="1">
    <citation type="submission" date="2021-06" db="EMBL/GenBank/DDBJ databases">
        <title>Direct submission.</title>
        <authorList>
            <person name="Lee C.-S."/>
            <person name="Jin L."/>
        </authorList>
    </citation>
    <scope>NUCLEOTIDE SEQUENCE</scope>
    <source>
        <strain evidence="1">Con5</strain>
    </source>
</reference>
<dbReference type="KEGG" id="gfu:KM031_02185"/>
<dbReference type="Proteomes" id="UP000679352">
    <property type="component" value="Chromosome"/>
</dbReference>
<dbReference type="EMBL" id="CP076361">
    <property type="protein sequence ID" value="QWK90745.1"/>
    <property type="molecule type" value="Genomic_DNA"/>
</dbReference>
<dbReference type="Gene3D" id="1.10.3230.30">
    <property type="entry name" value="Phage gp6-like head-tail connector protein"/>
    <property type="match status" value="1"/>
</dbReference>
<gene>
    <name evidence="1" type="ORF">KM031_02185</name>
</gene>
<dbReference type="NCBIfam" id="TIGR02215">
    <property type="entry name" value="phage_chp_gp8"/>
    <property type="match status" value="1"/>
</dbReference>
<evidence type="ECO:0008006" key="3">
    <source>
        <dbReference type="Google" id="ProtNLM"/>
    </source>
</evidence>
<evidence type="ECO:0000313" key="1">
    <source>
        <dbReference type="EMBL" id="QWK90745.1"/>
    </source>
</evidence>
<proteinExistence type="predicted"/>
<sequence length="199" mass="20961">MMLIELTPVPGAALPVQALKDHLRLGTGFADGAMQDGLVESCLRAAMAAIEGRIGKALISRNFKLVLETWRDAAGQALPVAPVTVVNSVTLLDAQGAGTVLAAARYRLVQDRHRPKLVAVGTLLPAVPVDGQVEVLFEAGFGAAWAAVPADLAQAVFLLAAEFYEHRHEAGAREGGLPMAVQMLIERWRNVRVLGGGAA</sequence>
<dbReference type="CDD" id="cd08054">
    <property type="entry name" value="gp6"/>
    <property type="match status" value="1"/>
</dbReference>
<accession>A0A975P6H4</accession>